<reference evidence="11" key="1">
    <citation type="submission" date="2016-03" db="EMBL/GenBank/DDBJ databases">
        <title>Mechanisms controlling the formation of the plant cell surface in tip-growing cells are functionally conserved among land plants.</title>
        <authorList>
            <person name="Honkanen S."/>
            <person name="Jones V.A."/>
            <person name="Morieri G."/>
            <person name="Champion C."/>
            <person name="Hetherington A.J."/>
            <person name="Kelly S."/>
            <person name="Saint-Marcoux D."/>
            <person name="Proust H."/>
            <person name="Prescott H."/>
            <person name="Dolan L."/>
        </authorList>
    </citation>
    <scope>NUCLEOTIDE SEQUENCE [LARGE SCALE GENOMIC DNA]</scope>
    <source>
        <tissue evidence="11">Whole gametophyte</tissue>
    </source>
</reference>
<feature type="region of interest" description="Disordered" evidence="9">
    <location>
        <begin position="94"/>
        <end position="138"/>
    </location>
</feature>
<evidence type="ECO:0000256" key="6">
    <source>
        <dbReference type="ARBA" id="ARBA00022946"/>
    </source>
</evidence>
<feature type="domain" description="Fungal lipase-type" evidence="10">
    <location>
        <begin position="344"/>
        <end position="458"/>
    </location>
</feature>
<accession>A0A176W9C8</accession>
<dbReference type="AlphaFoldDB" id="A0A176W9C8"/>
<comment type="subcellular location">
    <subcellularLocation>
        <location evidence="1">Plastid</location>
        <location evidence="1">Chloroplast</location>
    </subcellularLocation>
</comment>
<evidence type="ECO:0000256" key="1">
    <source>
        <dbReference type="ARBA" id="ARBA00004229"/>
    </source>
</evidence>
<evidence type="ECO:0000256" key="4">
    <source>
        <dbReference type="ARBA" id="ARBA00022640"/>
    </source>
</evidence>
<dbReference type="Proteomes" id="UP000077202">
    <property type="component" value="Unassembled WGS sequence"/>
</dbReference>
<evidence type="ECO:0000256" key="7">
    <source>
        <dbReference type="ARBA" id="ARBA00022963"/>
    </source>
</evidence>
<evidence type="ECO:0000256" key="9">
    <source>
        <dbReference type="SAM" id="MobiDB-lite"/>
    </source>
</evidence>
<dbReference type="SUPFAM" id="SSF53474">
    <property type="entry name" value="alpha/beta-Hydrolases"/>
    <property type="match status" value="1"/>
</dbReference>
<dbReference type="Pfam" id="PF01764">
    <property type="entry name" value="Lipase_3"/>
    <property type="match status" value="2"/>
</dbReference>
<keyword evidence="6" id="KW-0809">Transit peptide</keyword>
<dbReference type="PANTHER" id="PTHR31403">
    <property type="entry name" value="PHOSPHOLIPASE A1-IBETA2, CHLOROPLASTIC"/>
    <property type="match status" value="1"/>
</dbReference>
<organism evidence="11 12">
    <name type="scientific">Marchantia polymorpha subsp. ruderalis</name>
    <dbReference type="NCBI Taxonomy" id="1480154"/>
    <lineage>
        <taxon>Eukaryota</taxon>
        <taxon>Viridiplantae</taxon>
        <taxon>Streptophyta</taxon>
        <taxon>Embryophyta</taxon>
        <taxon>Marchantiophyta</taxon>
        <taxon>Marchantiopsida</taxon>
        <taxon>Marchantiidae</taxon>
        <taxon>Marchantiales</taxon>
        <taxon>Marchantiaceae</taxon>
        <taxon>Marchantia</taxon>
    </lineage>
</organism>
<evidence type="ECO:0000313" key="12">
    <source>
        <dbReference type="Proteomes" id="UP000077202"/>
    </source>
</evidence>
<dbReference type="GO" id="GO:0009507">
    <property type="term" value="C:chloroplast"/>
    <property type="evidence" value="ECO:0007669"/>
    <property type="project" value="UniProtKB-SubCell"/>
</dbReference>
<name>A0A176W9C8_MARPO</name>
<keyword evidence="3" id="KW-0150">Chloroplast</keyword>
<keyword evidence="5" id="KW-0378">Hydrolase</keyword>
<dbReference type="Gene3D" id="3.40.50.1820">
    <property type="entry name" value="alpha/beta hydrolase"/>
    <property type="match status" value="1"/>
</dbReference>
<dbReference type="EMBL" id="LVLJ01001564">
    <property type="protein sequence ID" value="OAE29002.1"/>
    <property type="molecule type" value="Genomic_DNA"/>
</dbReference>
<keyword evidence="7" id="KW-0442">Lipid degradation</keyword>
<comment type="caution">
    <text evidence="11">The sequence shown here is derived from an EMBL/GenBank/DDBJ whole genome shotgun (WGS) entry which is preliminary data.</text>
</comment>
<dbReference type="GO" id="GO:0016042">
    <property type="term" value="P:lipid catabolic process"/>
    <property type="evidence" value="ECO:0007669"/>
    <property type="project" value="UniProtKB-KW"/>
</dbReference>
<evidence type="ECO:0000256" key="3">
    <source>
        <dbReference type="ARBA" id="ARBA00022528"/>
    </source>
</evidence>
<feature type="compositionally biased region" description="Basic and acidic residues" evidence="9">
    <location>
        <begin position="119"/>
        <end position="129"/>
    </location>
</feature>
<keyword evidence="4" id="KW-0934">Plastid</keyword>
<keyword evidence="12" id="KW-1185">Reference proteome</keyword>
<protein>
    <recommendedName>
        <fullName evidence="10">Fungal lipase-type domain-containing protein</fullName>
    </recommendedName>
</protein>
<evidence type="ECO:0000313" key="11">
    <source>
        <dbReference type="EMBL" id="OAE29002.1"/>
    </source>
</evidence>
<sequence>MIQLRLTGVPARRTCALRENLVDGKSSHERIQTTDCQGSFTHCSHDQGTDSMSARSRGPPIPPPAALETQSTSSGSLDDWLWKKYPDEEAIAPSRSYGRVYPPPRSTSSEPAANGRQDSTSDSHADGSSHGRHSFSTTLAPLQVEKYSSLYGSGAPPPLSSESEKLVAARIHELSQLRSPLLRELAKRLGDVFHINTPKYVEEKEDAKFHTYSHLEVKDRWRDIQGAFGWAGLLEPIDPVLRAEIVRYGEFAQATYDAFDSAPTSKYCGSSKYSKAELFEKVGLQRRGYEITHFLYATSELPLPKLFSRSSSDDPWSKDSNWIGFVAVCTAPDEIARLGRRDIVITWRGTMSTFEWIEDLRDYMEPAGFDPRHESGTEHVMVEAGFLSVYRSSNSNSRYNKTSARQQVLEAVRELVGKYSSDPFPLSISVTGHSLGSALATLCAYDIAESGMNSLQQCPKVPTNWYDEDHASQISRSYQLSLWNTDGRQLERAQPKARRRSVFKNLKALLEDTVGDVREKLGWNWDLDPQEYQAAAPVAAANAGAGERVSKFSPDKIPITVYSFAGPKVGNAAFANRSEKLGVAVLRIVNVRDVVPKVPGLEIFAKTLKVIQPFVPSVPSYKHVGVELIIDNYKSPYLRETKNWRITHDLEGYLHLVDGYHGFNLPFEKTLRCIALANKKQDFLKPEYFIPPMWWQEENKGMIRDENGEWILPTRAIELFPPSPISEAENIHDRDFRQFLRSVSIALETSESEPIEDGSP</sequence>
<dbReference type="InterPro" id="IPR029058">
    <property type="entry name" value="AB_hydrolase_fold"/>
</dbReference>
<dbReference type="GO" id="GO:0004620">
    <property type="term" value="F:phospholipase activity"/>
    <property type="evidence" value="ECO:0007669"/>
    <property type="project" value="TreeGrafter"/>
</dbReference>
<evidence type="ECO:0000256" key="2">
    <source>
        <dbReference type="ARBA" id="ARBA00010701"/>
    </source>
</evidence>
<evidence type="ECO:0000256" key="5">
    <source>
        <dbReference type="ARBA" id="ARBA00022801"/>
    </source>
</evidence>
<dbReference type="InterPro" id="IPR002921">
    <property type="entry name" value="Fungal_lipase-type"/>
</dbReference>
<proteinExistence type="inferred from homology"/>
<dbReference type="CDD" id="cd00519">
    <property type="entry name" value="Lipase_3"/>
    <property type="match status" value="1"/>
</dbReference>
<gene>
    <name evidence="11" type="ORF">AXG93_3036s1290</name>
</gene>
<comment type="similarity">
    <text evidence="2">Belongs to the AB hydrolase superfamily. Lipase family.</text>
</comment>
<evidence type="ECO:0000256" key="8">
    <source>
        <dbReference type="ARBA" id="ARBA00023098"/>
    </source>
</evidence>
<keyword evidence="8" id="KW-0443">Lipid metabolism</keyword>
<evidence type="ECO:0000259" key="10">
    <source>
        <dbReference type="Pfam" id="PF01764"/>
    </source>
</evidence>
<dbReference type="PANTHER" id="PTHR31403:SF7">
    <property type="entry name" value="PHOSPHOLIPASE A1-IGAMMA3, CHLOROPLASTIC"/>
    <property type="match status" value="1"/>
</dbReference>
<feature type="domain" description="Fungal lipase-type" evidence="10">
    <location>
        <begin position="552"/>
        <end position="601"/>
    </location>
</feature>
<feature type="region of interest" description="Disordered" evidence="9">
    <location>
        <begin position="38"/>
        <end position="77"/>
    </location>
</feature>
<feature type="compositionally biased region" description="Polar residues" evidence="9">
    <location>
        <begin position="106"/>
        <end position="118"/>
    </location>
</feature>